<evidence type="ECO:0000256" key="13">
    <source>
        <dbReference type="ARBA" id="ARBA00043671"/>
    </source>
</evidence>
<keyword evidence="27" id="KW-1185">Reference proteome</keyword>
<sequence>VDTLSRSEHPGKIPPKKHLPTCLIFLVFLGFFSSSHVNAAAIKQEIPANAEFFNTKTRYQDADPFLRENILAINVSAVKPPAPACIPIHLTAIIRHGTRFPTAGNVEKIAILDKLVKSEAKGDLSYLPELKAWKNWYTQETAGHLTAAGRGDQIHLAKRLVKTFPTLLTKSNLLNKRVKFITSSVPRCINSTLAFQQGLKESLSIPGNLFRFSYNEEFKYTVNDTLMRFFASCERLLVTVLNNKEAVVQVTLFEEGPEMSKVHQRLSDQLQIPYANITLGQCDHCHFYLIEVCAYYLCAYEFSILGLVTPWCKLFDRAEAQVMDYAGDLGLYWKRGYGHEVNYMSSCVLFHNLFNRLETSINQFKSGQPVSEVVNVQVGHAETLIPLMTLLGLFKGKISLDANNFAENLHRPFNCSKNVPFAANLMAALWSCPDGFRLQFRVNENPVALPGLSYSPLYEEVKKLYADLLQGCNEEEPPKCSLQHPL</sequence>
<comment type="catalytic activity">
    <reaction evidence="14">
        <text>1D-myo-inositol 1,2-bisphosphate + H2O = 1D-myo-inositol 2-phosphate + phosphate</text>
        <dbReference type="Rhea" id="RHEA:77135"/>
        <dbReference type="ChEBI" id="CHEBI:15377"/>
        <dbReference type="ChEBI" id="CHEBI:43474"/>
        <dbReference type="ChEBI" id="CHEBI:84142"/>
        <dbReference type="ChEBI" id="CHEBI:195539"/>
        <dbReference type="EC" id="3.1.3.62"/>
    </reaction>
    <physiologicalReaction direction="left-to-right" evidence="14">
        <dbReference type="Rhea" id="RHEA:77136"/>
    </physiologicalReaction>
</comment>
<comment type="catalytic activity">
    <reaction evidence="18">
        <text>1D-myo-inositol hexakisphosphate + H2O = 1D-myo-inositol 1,2,3,5,6-pentakisphosphate + phosphate</text>
        <dbReference type="Rhea" id="RHEA:20960"/>
        <dbReference type="ChEBI" id="CHEBI:15377"/>
        <dbReference type="ChEBI" id="CHEBI:43474"/>
        <dbReference type="ChEBI" id="CHEBI:58130"/>
        <dbReference type="ChEBI" id="CHEBI:58747"/>
    </reaction>
    <physiologicalReaction direction="left-to-right" evidence="18">
        <dbReference type="Rhea" id="RHEA:20961"/>
    </physiologicalReaction>
</comment>
<dbReference type="Ensembl" id="ENSAMXT00000035187.1">
    <property type="protein sequence ID" value="ENSAMXP00000042548.1"/>
    <property type="gene ID" value="ENSAMXG00000011005.2"/>
</dbReference>
<reference evidence="27" key="2">
    <citation type="journal article" date="2014" name="Nat. Commun.">
        <title>The cavefish genome reveals candidate genes for eye loss.</title>
        <authorList>
            <person name="McGaugh S.E."/>
            <person name="Gross J.B."/>
            <person name="Aken B."/>
            <person name="Blin M."/>
            <person name="Borowsky R."/>
            <person name="Chalopin D."/>
            <person name="Hinaux H."/>
            <person name="Jeffery W.R."/>
            <person name="Keene A."/>
            <person name="Ma L."/>
            <person name="Minx P."/>
            <person name="Murphy D."/>
            <person name="O'Quin K.E."/>
            <person name="Retaux S."/>
            <person name="Rohner N."/>
            <person name="Searle S.M."/>
            <person name="Stahl B.A."/>
            <person name="Tabin C."/>
            <person name="Volff J.N."/>
            <person name="Yoshizawa M."/>
            <person name="Warren W.C."/>
        </authorList>
    </citation>
    <scope>NUCLEOTIDE SEQUENCE [LARGE SCALE GENOMIC DNA]</scope>
    <source>
        <strain evidence="27">female</strain>
    </source>
</reference>
<evidence type="ECO:0000313" key="26">
    <source>
        <dbReference type="Ensembl" id="ENSAMXP00000042548.1"/>
    </source>
</evidence>
<dbReference type="GO" id="GO:0003993">
    <property type="term" value="F:acid phosphatase activity"/>
    <property type="evidence" value="ECO:0007669"/>
    <property type="project" value="TreeGrafter"/>
</dbReference>
<evidence type="ECO:0000256" key="18">
    <source>
        <dbReference type="ARBA" id="ARBA00043746"/>
    </source>
</evidence>
<evidence type="ECO:0000256" key="3">
    <source>
        <dbReference type="ARBA" id="ARBA00012976"/>
    </source>
</evidence>
<comment type="similarity">
    <text evidence="2">Belongs to the histidine acid phosphatase family. MINPP1 subfamily.</text>
</comment>
<keyword evidence="6" id="KW-1003">Cell membrane</keyword>
<keyword evidence="25" id="KW-1015">Disulfide bond</keyword>
<dbReference type="Pfam" id="PF00328">
    <property type="entry name" value="His_Phos_2"/>
    <property type="match status" value="1"/>
</dbReference>
<dbReference type="GO" id="GO:0052745">
    <property type="term" value="F:inositol phosphate phosphatase activity"/>
    <property type="evidence" value="ECO:0007669"/>
    <property type="project" value="TreeGrafter"/>
</dbReference>
<proteinExistence type="inferred from homology"/>
<evidence type="ECO:0000256" key="4">
    <source>
        <dbReference type="ARBA" id="ARBA00013040"/>
    </source>
</evidence>
<evidence type="ECO:0000256" key="12">
    <source>
        <dbReference type="ARBA" id="ARBA00043668"/>
    </source>
</evidence>
<evidence type="ECO:0000256" key="1">
    <source>
        <dbReference type="ARBA" id="ARBA00004236"/>
    </source>
</evidence>
<comment type="catalytic activity">
    <reaction evidence="24">
        <text>(2R)-2,3-bisphosphoglycerate + H2O = (2R)-2-phosphoglycerate + phosphate</text>
        <dbReference type="Rhea" id="RHEA:27381"/>
        <dbReference type="ChEBI" id="CHEBI:15377"/>
        <dbReference type="ChEBI" id="CHEBI:43474"/>
        <dbReference type="ChEBI" id="CHEBI:58248"/>
        <dbReference type="ChEBI" id="CHEBI:58289"/>
        <dbReference type="EC" id="3.1.3.80"/>
    </reaction>
    <physiologicalReaction direction="left-to-right" evidence="24">
        <dbReference type="Rhea" id="RHEA:27382"/>
    </physiologicalReaction>
</comment>
<organism evidence="26 27">
    <name type="scientific">Astyanax mexicanus</name>
    <name type="common">Blind cave fish</name>
    <name type="synonym">Astyanax fasciatus mexicanus</name>
    <dbReference type="NCBI Taxonomy" id="7994"/>
    <lineage>
        <taxon>Eukaryota</taxon>
        <taxon>Metazoa</taxon>
        <taxon>Chordata</taxon>
        <taxon>Craniata</taxon>
        <taxon>Vertebrata</taxon>
        <taxon>Euteleostomi</taxon>
        <taxon>Actinopterygii</taxon>
        <taxon>Neopterygii</taxon>
        <taxon>Teleostei</taxon>
        <taxon>Ostariophysi</taxon>
        <taxon>Characiformes</taxon>
        <taxon>Characoidei</taxon>
        <taxon>Acestrorhamphidae</taxon>
        <taxon>Acestrorhamphinae</taxon>
        <taxon>Astyanax</taxon>
    </lineage>
</organism>
<evidence type="ECO:0000256" key="7">
    <source>
        <dbReference type="ARBA" id="ARBA00022729"/>
    </source>
</evidence>
<evidence type="ECO:0000313" key="27">
    <source>
        <dbReference type="Proteomes" id="UP000018467"/>
    </source>
</evidence>
<evidence type="ECO:0000256" key="2">
    <source>
        <dbReference type="ARBA" id="ARBA00008422"/>
    </source>
</evidence>
<evidence type="ECO:0000256" key="17">
    <source>
        <dbReference type="ARBA" id="ARBA00043739"/>
    </source>
</evidence>
<comment type="catalytic activity">
    <reaction evidence="23">
        <text>1D-myo-inositol 1,4,5,6-tetrakisphosphate + H2O = 1D-myo-inositol 1,4,5-trisphosphate + phosphate</text>
        <dbReference type="Rhea" id="RHEA:77147"/>
        <dbReference type="ChEBI" id="CHEBI:15377"/>
        <dbReference type="ChEBI" id="CHEBI:43474"/>
        <dbReference type="ChEBI" id="CHEBI:57627"/>
        <dbReference type="ChEBI" id="CHEBI:203600"/>
    </reaction>
    <physiologicalReaction direction="left-to-right" evidence="23">
        <dbReference type="Rhea" id="RHEA:77148"/>
    </physiologicalReaction>
</comment>
<comment type="subcellular location">
    <subcellularLocation>
        <location evidence="1">Cell membrane</location>
    </subcellularLocation>
</comment>
<comment type="catalytic activity">
    <reaction evidence="22">
        <text>1D-myo-inositol 2,3-bisphosphate + H2O = 1D-myo-inositol 2-phosphate + phosphate</text>
        <dbReference type="Rhea" id="RHEA:77139"/>
        <dbReference type="ChEBI" id="CHEBI:15377"/>
        <dbReference type="ChEBI" id="CHEBI:43474"/>
        <dbReference type="ChEBI" id="CHEBI:84142"/>
        <dbReference type="ChEBI" id="CHEBI:195538"/>
    </reaction>
    <physiologicalReaction direction="left-to-right" evidence="22">
        <dbReference type="Rhea" id="RHEA:77140"/>
    </physiologicalReaction>
</comment>
<evidence type="ECO:0000256" key="24">
    <source>
        <dbReference type="ARBA" id="ARBA00043832"/>
    </source>
</evidence>
<protein>
    <recommendedName>
        <fullName evidence="5">Multiple inositol polyphosphate phosphatase 1</fullName>
        <ecNumber evidence="4">3.1.3.62</ecNumber>
        <ecNumber evidence="3">3.1.3.80</ecNumber>
    </recommendedName>
    <alternativeName>
        <fullName evidence="11">2,3-bisphosphoglycerate 3-phosphatase</fullName>
    </alternativeName>
</protein>
<dbReference type="InParanoid" id="A0A3B1JJN2"/>
<dbReference type="GO" id="GO:0034417">
    <property type="term" value="F:bisphosphoglycerate 3-phosphatase activity"/>
    <property type="evidence" value="ECO:0007669"/>
    <property type="project" value="UniProtKB-EC"/>
</dbReference>
<evidence type="ECO:0000256" key="5">
    <source>
        <dbReference type="ARBA" id="ARBA00018097"/>
    </source>
</evidence>
<dbReference type="InterPro" id="IPR000560">
    <property type="entry name" value="His_Pase_clade-2"/>
</dbReference>
<evidence type="ECO:0000256" key="14">
    <source>
        <dbReference type="ARBA" id="ARBA00043674"/>
    </source>
</evidence>
<comment type="catalytic activity">
    <reaction evidence="21">
        <text>1D-myo-inositol 1,3,4,5,6-pentakisphosphate + H2O = 1D-myo-inositol 1,4,5,6-tetrakisphosphate + phosphate</text>
        <dbReference type="Rhea" id="RHEA:77143"/>
        <dbReference type="ChEBI" id="CHEBI:15377"/>
        <dbReference type="ChEBI" id="CHEBI:43474"/>
        <dbReference type="ChEBI" id="CHEBI:57627"/>
        <dbReference type="ChEBI" id="CHEBI:57733"/>
    </reaction>
    <physiologicalReaction direction="left-to-right" evidence="21">
        <dbReference type="Rhea" id="RHEA:77144"/>
    </physiologicalReaction>
</comment>
<dbReference type="PIRSF" id="PIRSF000894">
    <property type="entry name" value="Acid_phosphatase"/>
    <property type="match status" value="1"/>
</dbReference>
<evidence type="ECO:0000256" key="20">
    <source>
        <dbReference type="ARBA" id="ARBA00043757"/>
    </source>
</evidence>
<evidence type="ECO:0000256" key="8">
    <source>
        <dbReference type="ARBA" id="ARBA00022801"/>
    </source>
</evidence>
<dbReference type="InterPro" id="IPR016274">
    <property type="entry name" value="Histidine_acid_Pase_euk"/>
</dbReference>
<dbReference type="FunFam" id="3.40.50.1240:FF:000014">
    <property type="entry name" value="Multiple inositol polyphosphate phosphatase 1"/>
    <property type="match status" value="1"/>
</dbReference>
<dbReference type="PANTHER" id="PTHR20963">
    <property type="entry name" value="MULTIPLE INOSITOL POLYPHOSPHATE PHOSPHATASE-RELATED"/>
    <property type="match status" value="1"/>
</dbReference>
<comment type="catalytic activity">
    <reaction evidence="16">
        <text>1D-myo-inositol 1,2,3-trisphosphate + H2O = 1D-myo-inositol 2,3-bisphosphate + phosphate</text>
        <dbReference type="Rhea" id="RHEA:77127"/>
        <dbReference type="ChEBI" id="CHEBI:15377"/>
        <dbReference type="ChEBI" id="CHEBI:43474"/>
        <dbReference type="ChEBI" id="CHEBI:195536"/>
        <dbReference type="ChEBI" id="CHEBI:195538"/>
    </reaction>
    <physiologicalReaction direction="left-to-right" evidence="16">
        <dbReference type="Rhea" id="RHEA:77128"/>
    </physiologicalReaction>
</comment>
<evidence type="ECO:0000256" key="19">
    <source>
        <dbReference type="ARBA" id="ARBA00043747"/>
    </source>
</evidence>
<accession>A0A3B1JJN2</accession>
<comment type="catalytic activity">
    <reaction evidence="20">
        <text>1D-myo-inositol 1,2,3,5,6-pentakisphosphate + H2O = 1D-myo-inositol 1,2,3,6-tetrakisphosphate + phosphate</text>
        <dbReference type="Rhea" id="RHEA:77111"/>
        <dbReference type="ChEBI" id="CHEBI:15377"/>
        <dbReference type="ChEBI" id="CHEBI:43474"/>
        <dbReference type="ChEBI" id="CHEBI:58747"/>
        <dbReference type="ChEBI" id="CHEBI:195534"/>
    </reaction>
    <physiologicalReaction direction="left-to-right" evidence="20">
        <dbReference type="Rhea" id="RHEA:77112"/>
    </physiologicalReaction>
</comment>
<dbReference type="InterPro" id="IPR029033">
    <property type="entry name" value="His_PPase_superfam"/>
</dbReference>
<reference evidence="26" key="4">
    <citation type="submission" date="2025-09" db="UniProtKB">
        <authorList>
            <consortium name="Ensembl"/>
        </authorList>
    </citation>
    <scope>IDENTIFICATION</scope>
</reference>
<comment type="catalytic activity">
    <reaction evidence="12">
        <text>1D-myo-inositol 1,2,5,6-tetrakisphosphate + H2O = 1D-myo-inositol 1,2,6-trisphosphate + phosphate</text>
        <dbReference type="Rhea" id="RHEA:77119"/>
        <dbReference type="ChEBI" id="CHEBI:15377"/>
        <dbReference type="ChEBI" id="CHEBI:43474"/>
        <dbReference type="ChEBI" id="CHEBI:195535"/>
        <dbReference type="ChEBI" id="CHEBI:195537"/>
        <dbReference type="EC" id="3.1.3.62"/>
    </reaction>
    <physiologicalReaction direction="left-to-right" evidence="12">
        <dbReference type="Rhea" id="RHEA:77120"/>
    </physiologicalReaction>
</comment>
<evidence type="ECO:0000256" key="16">
    <source>
        <dbReference type="ARBA" id="ARBA00043733"/>
    </source>
</evidence>
<keyword evidence="8" id="KW-0378">Hydrolase</keyword>
<dbReference type="EC" id="3.1.3.80" evidence="3"/>
<dbReference type="CDD" id="cd07061">
    <property type="entry name" value="HP_HAP_like"/>
    <property type="match status" value="1"/>
</dbReference>
<name>A0A3B1JJN2_ASTMX</name>
<comment type="catalytic activity">
    <reaction evidence="17">
        <text>1D-myo-inositol 1,2,3,6-tetrakisphosphate + H2O = 1D-myo-inositol 1,2,3-trisphosphate + phosphate</text>
        <dbReference type="Rhea" id="RHEA:77123"/>
        <dbReference type="ChEBI" id="CHEBI:15377"/>
        <dbReference type="ChEBI" id="CHEBI:43474"/>
        <dbReference type="ChEBI" id="CHEBI:195534"/>
        <dbReference type="ChEBI" id="CHEBI:195536"/>
    </reaction>
    <physiologicalReaction direction="left-to-right" evidence="17">
        <dbReference type="Rhea" id="RHEA:77124"/>
    </physiologicalReaction>
</comment>
<evidence type="ECO:0000256" key="22">
    <source>
        <dbReference type="ARBA" id="ARBA00043801"/>
    </source>
</evidence>
<dbReference type="STRING" id="7994.ENSAMXP00000042548"/>
<dbReference type="AlphaFoldDB" id="A0A3B1JJN2"/>
<dbReference type="SUPFAM" id="SSF53254">
    <property type="entry name" value="Phosphoglycerate mutase-like"/>
    <property type="match status" value="1"/>
</dbReference>
<dbReference type="GeneTree" id="ENSGT00390000018409"/>
<comment type="catalytic activity">
    <reaction evidence="13">
        <text>1D-myo-inositol 1,2,4,5,6-pentakisphosphate + H2O = 1D-myo-inositol 1,2,5,6-tetrakisphosphate + phosphate</text>
        <dbReference type="Rhea" id="RHEA:77115"/>
        <dbReference type="ChEBI" id="CHEBI:15377"/>
        <dbReference type="ChEBI" id="CHEBI:43474"/>
        <dbReference type="ChEBI" id="CHEBI:57798"/>
        <dbReference type="ChEBI" id="CHEBI:195535"/>
        <dbReference type="EC" id="3.1.3.62"/>
    </reaction>
    <physiologicalReaction direction="left-to-right" evidence="13">
        <dbReference type="Rhea" id="RHEA:77116"/>
    </physiologicalReaction>
</comment>
<comment type="catalytic activity">
    <reaction evidence="19">
        <text>1D-myo-inositol 1,2,6-trisphosphate + H2O = 1D-myo-inositol 1,2-bisphosphate + phosphate</text>
        <dbReference type="Rhea" id="RHEA:77131"/>
        <dbReference type="ChEBI" id="CHEBI:15377"/>
        <dbReference type="ChEBI" id="CHEBI:43474"/>
        <dbReference type="ChEBI" id="CHEBI:195537"/>
        <dbReference type="ChEBI" id="CHEBI:195539"/>
        <dbReference type="EC" id="3.1.3.62"/>
    </reaction>
    <physiologicalReaction direction="left-to-right" evidence="19">
        <dbReference type="Rhea" id="RHEA:77132"/>
    </physiologicalReaction>
</comment>
<evidence type="ECO:0000256" key="25">
    <source>
        <dbReference type="PIRSR" id="PIRSR000894-2"/>
    </source>
</evidence>
<reference evidence="27" key="1">
    <citation type="submission" date="2013-03" db="EMBL/GenBank/DDBJ databases">
        <authorList>
            <person name="Jeffery W."/>
            <person name="Warren W."/>
            <person name="Wilson R.K."/>
        </authorList>
    </citation>
    <scope>NUCLEOTIDE SEQUENCE</scope>
    <source>
        <strain evidence="27">female</strain>
    </source>
</reference>
<dbReference type="Gene3D" id="3.40.50.1240">
    <property type="entry name" value="Phosphoglycerate mutase-like"/>
    <property type="match status" value="1"/>
</dbReference>
<evidence type="ECO:0000256" key="23">
    <source>
        <dbReference type="ARBA" id="ARBA00043829"/>
    </source>
</evidence>
<evidence type="ECO:0000256" key="21">
    <source>
        <dbReference type="ARBA" id="ARBA00043762"/>
    </source>
</evidence>
<reference evidence="26" key="3">
    <citation type="submission" date="2025-08" db="UniProtKB">
        <authorList>
            <consortium name="Ensembl"/>
        </authorList>
    </citation>
    <scope>IDENTIFICATION</scope>
</reference>
<keyword evidence="9" id="KW-0472">Membrane</keyword>
<feature type="disulfide bond" evidence="25">
    <location>
        <begin position="293"/>
        <end position="312"/>
    </location>
</feature>
<comment type="catalytic activity">
    <reaction evidence="15">
        <text>1D-myo-inositol hexakisphosphate + H2O = 1D-myo-inositol 1,2,4,5,6-pentakisphosphate + phosphate</text>
        <dbReference type="Rhea" id="RHEA:16989"/>
        <dbReference type="ChEBI" id="CHEBI:15377"/>
        <dbReference type="ChEBI" id="CHEBI:43474"/>
        <dbReference type="ChEBI" id="CHEBI:57798"/>
        <dbReference type="ChEBI" id="CHEBI:58130"/>
        <dbReference type="EC" id="3.1.3.62"/>
    </reaction>
    <physiologicalReaction direction="left-to-right" evidence="15">
        <dbReference type="Rhea" id="RHEA:16990"/>
    </physiologicalReaction>
</comment>
<dbReference type="PANTHER" id="PTHR20963:SF41">
    <property type="entry name" value="MULTIPLE INOSITOL POLYPHOSPHATE PHOSPHATASE 1"/>
    <property type="match status" value="1"/>
</dbReference>
<keyword evidence="7" id="KW-0732">Signal</keyword>
<dbReference type="Proteomes" id="UP000018467">
    <property type="component" value="Unassembled WGS sequence"/>
</dbReference>
<evidence type="ECO:0000256" key="9">
    <source>
        <dbReference type="ARBA" id="ARBA00023136"/>
    </source>
</evidence>
<evidence type="ECO:0000256" key="6">
    <source>
        <dbReference type="ARBA" id="ARBA00022475"/>
    </source>
</evidence>
<evidence type="ECO:0000256" key="10">
    <source>
        <dbReference type="ARBA" id="ARBA00023180"/>
    </source>
</evidence>
<dbReference type="GO" id="GO:0005886">
    <property type="term" value="C:plasma membrane"/>
    <property type="evidence" value="ECO:0007669"/>
    <property type="project" value="UniProtKB-SubCell"/>
</dbReference>
<dbReference type="EC" id="3.1.3.62" evidence="4"/>
<evidence type="ECO:0000256" key="11">
    <source>
        <dbReference type="ARBA" id="ARBA00031642"/>
    </source>
</evidence>
<keyword evidence="10" id="KW-0325">Glycoprotein</keyword>
<evidence type="ECO:0000256" key="15">
    <source>
        <dbReference type="ARBA" id="ARBA00043691"/>
    </source>
</evidence>